<dbReference type="AlphaFoldDB" id="A0A4V5LXX0"/>
<proteinExistence type="predicted"/>
<comment type="caution">
    <text evidence="1">The sequence shown here is derived from an EMBL/GenBank/DDBJ whole genome shotgun (WGS) entry which is preliminary data.</text>
</comment>
<gene>
    <name evidence="1" type="ORF">FAZ19_16700</name>
</gene>
<evidence type="ECO:0000313" key="2">
    <source>
        <dbReference type="Proteomes" id="UP000309872"/>
    </source>
</evidence>
<protein>
    <submittedName>
        <fullName evidence="1">Uncharacterized protein</fullName>
    </submittedName>
</protein>
<dbReference type="EMBL" id="SUKA01000005">
    <property type="protein sequence ID" value="TJY63899.1"/>
    <property type="molecule type" value="Genomic_DNA"/>
</dbReference>
<name>A0A4V5LXX0_9SPHI</name>
<dbReference type="Proteomes" id="UP000309872">
    <property type="component" value="Unassembled WGS sequence"/>
</dbReference>
<accession>A0A4V5LXX0</accession>
<sequence length="70" mass="8549">MNRDLSETIFGFGLIIDYFRKNNKKYMIRKKKEKKTVLERNPFLYYVTNVGFIDPIKEEDQEIRETLTIR</sequence>
<evidence type="ECO:0000313" key="1">
    <source>
        <dbReference type="EMBL" id="TJY63899.1"/>
    </source>
</evidence>
<keyword evidence="2" id="KW-1185">Reference proteome</keyword>
<organism evidence="1 2">
    <name type="scientific">Sphingobacterium alkalisoli</name>
    <dbReference type="NCBI Taxonomy" id="1874115"/>
    <lineage>
        <taxon>Bacteria</taxon>
        <taxon>Pseudomonadati</taxon>
        <taxon>Bacteroidota</taxon>
        <taxon>Sphingobacteriia</taxon>
        <taxon>Sphingobacteriales</taxon>
        <taxon>Sphingobacteriaceae</taxon>
        <taxon>Sphingobacterium</taxon>
    </lineage>
</organism>
<reference evidence="1 2" key="1">
    <citation type="submission" date="2019-04" db="EMBL/GenBank/DDBJ databases">
        <title>Sphingobacterium olei sp. nov., isolated from oil-contaminated soil.</title>
        <authorList>
            <person name="Liu B."/>
        </authorList>
    </citation>
    <scope>NUCLEOTIDE SEQUENCE [LARGE SCALE GENOMIC DNA]</scope>
    <source>
        <strain evidence="1 2">Y3L14</strain>
    </source>
</reference>